<gene>
    <name evidence="1" type="ORF">BV25DRAFT_1828803</name>
</gene>
<reference evidence="1" key="2">
    <citation type="journal article" date="2022" name="New Phytol.">
        <title>Evolutionary transition to the ectomycorrhizal habit in the genomes of a hyperdiverse lineage of mushroom-forming fungi.</title>
        <authorList>
            <person name="Looney B."/>
            <person name="Miyauchi S."/>
            <person name="Morin E."/>
            <person name="Drula E."/>
            <person name="Courty P.E."/>
            <person name="Kohler A."/>
            <person name="Kuo A."/>
            <person name="LaButti K."/>
            <person name="Pangilinan J."/>
            <person name="Lipzen A."/>
            <person name="Riley R."/>
            <person name="Andreopoulos W."/>
            <person name="He G."/>
            <person name="Johnson J."/>
            <person name="Nolan M."/>
            <person name="Tritt A."/>
            <person name="Barry K.W."/>
            <person name="Grigoriev I.V."/>
            <person name="Nagy L.G."/>
            <person name="Hibbett D."/>
            <person name="Henrissat B."/>
            <person name="Matheny P.B."/>
            <person name="Labbe J."/>
            <person name="Martin F.M."/>
        </authorList>
    </citation>
    <scope>NUCLEOTIDE SEQUENCE</scope>
    <source>
        <strain evidence="1">HHB10654</strain>
    </source>
</reference>
<dbReference type="EMBL" id="MU277225">
    <property type="protein sequence ID" value="KAI0059563.1"/>
    <property type="molecule type" value="Genomic_DNA"/>
</dbReference>
<dbReference type="Proteomes" id="UP000814140">
    <property type="component" value="Unassembled WGS sequence"/>
</dbReference>
<comment type="caution">
    <text evidence="1">The sequence shown here is derived from an EMBL/GenBank/DDBJ whole genome shotgun (WGS) entry which is preliminary data.</text>
</comment>
<sequence length="152" mass="17523">MQSRTSAAPRRTPTGPQFTPTTAPSLRTDRVQHYGYAITDAWLLDYSRRHEHFLQPGEHIDDEFDRMSLTVNVLRIQTGIPRLICEWARPPKVLPPGVEIGPDKEILVLSVLSTTVESWETRPSQAQVDVLQSIMGDKKLRWWRDFYHPSQC</sequence>
<organism evidence="1 2">
    <name type="scientific">Artomyces pyxidatus</name>
    <dbReference type="NCBI Taxonomy" id="48021"/>
    <lineage>
        <taxon>Eukaryota</taxon>
        <taxon>Fungi</taxon>
        <taxon>Dikarya</taxon>
        <taxon>Basidiomycota</taxon>
        <taxon>Agaricomycotina</taxon>
        <taxon>Agaricomycetes</taxon>
        <taxon>Russulales</taxon>
        <taxon>Auriscalpiaceae</taxon>
        <taxon>Artomyces</taxon>
    </lineage>
</organism>
<proteinExistence type="predicted"/>
<reference evidence="1" key="1">
    <citation type="submission" date="2021-03" db="EMBL/GenBank/DDBJ databases">
        <authorList>
            <consortium name="DOE Joint Genome Institute"/>
            <person name="Ahrendt S."/>
            <person name="Looney B.P."/>
            <person name="Miyauchi S."/>
            <person name="Morin E."/>
            <person name="Drula E."/>
            <person name="Courty P.E."/>
            <person name="Chicoki N."/>
            <person name="Fauchery L."/>
            <person name="Kohler A."/>
            <person name="Kuo A."/>
            <person name="Labutti K."/>
            <person name="Pangilinan J."/>
            <person name="Lipzen A."/>
            <person name="Riley R."/>
            <person name="Andreopoulos W."/>
            <person name="He G."/>
            <person name="Johnson J."/>
            <person name="Barry K.W."/>
            <person name="Grigoriev I.V."/>
            <person name="Nagy L."/>
            <person name="Hibbett D."/>
            <person name="Henrissat B."/>
            <person name="Matheny P.B."/>
            <person name="Labbe J."/>
            <person name="Martin F."/>
        </authorList>
    </citation>
    <scope>NUCLEOTIDE SEQUENCE</scope>
    <source>
        <strain evidence="1">HHB10654</strain>
    </source>
</reference>
<keyword evidence="2" id="KW-1185">Reference proteome</keyword>
<evidence type="ECO:0000313" key="2">
    <source>
        <dbReference type="Proteomes" id="UP000814140"/>
    </source>
</evidence>
<name>A0ACB8SSR3_9AGAM</name>
<evidence type="ECO:0000313" key="1">
    <source>
        <dbReference type="EMBL" id="KAI0059563.1"/>
    </source>
</evidence>
<protein>
    <submittedName>
        <fullName evidence="1">Uncharacterized protein</fullName>
    </submittedName>
</protein>
<accession>A0ACB8SSR3</accession>